<dbReference type="PROSITE" id="PS51525">
    <property type="entry name" value="NET"/>
    <property type="match status" value="1"/>
</dbReference>
<feature type="region of interest" description="Disordered" evidence="3">
    <location>
        <begin position="184"/>
        <end position="210"/>
    </location>
</feature>
<dbReference type="InterPro" id="IPR027353">
    <property type="entry name" value="NET_dom"/>
</dbReference>
<evidence type="ECO:0000313" key="5">
    <source>
        <dbReference type="EMBL" id="CAI0457070.1"/>
    </source>
</evidence>
<feature type="non-terminal residue" evidence="5">
    <location>
        <position position="1"/>
    </location>
</feature>
<keyword evidence="6" id="KW-1185">Reference proteome</keyword>
<name>A0AAV0NEZ7_9ROSI</name>
<dbReference type="Proteomes" id="UP001154282">
    <property type="component" value="Unassembled WGS sequence"/>
</dbReference>
<evidence type="ECO:0000256" key="2">
    <source>
        <dbReference type="ARBA" id="ARBA00023163"/>
    </source>
</evidence>
<protein>
    <recommendedName>
        <fullName evidence="4">NET domain-containing protein</fullName>
    </recommendedName>
</protein>
<proteinExistence type="predicted"/>
<dbReference type="AlphaFoldDB" id="A0AAV0NEZ7"/>
<dbReference type="Gene3D" id="1.20.1270.220">
    <property type="match status" value="1"/>
</dbReference>
<sequence length="353" mass="39650">GNLLILGRNFVFPFRFYRFWLTSLLISFAPLFRFSPAIFHGTDWASNASSRRPTNSPASGCCFRMKETPVSREDAQTKEGPDYFAYYASQVKELISQEIDFPLSTIESTGTRTGEGVDHDVVEQRGFSGSRSLFSNSIGAGVSEYKKERLNALLPQAASALKPEVDEMLDPVISMRQLQEKLWNRDSAAGKEGTKSDGEEIADNIPQVSSSSSSSITALVCPIDSRSSEEGDDDLEFLLGTDSTLVEESIKKYSDELLSTLAHMEKKLEELLDSVASTCRPMTSTEKQQLQRMIRNLPPANFDRIADIVQRHKPIEAQQCEEIVVNMEQEDTTTLWRLYYYVQVVERAKKLVP</sequence>
<evidence type="ECO:0000256" key="3">
    <source>
        <dbReference type="SAM" id="MobiDB-lite"/>
    </source>
</evidence>
<evidence type="ECO:0000256" key="1">
    <source>
        <dbReference type="ARBA" id="ARBA00023015"/>
    </source>
</evidence>
<organism evidence="5 6">
    <name type="scientific">Linum tenue</name>
    <dbReference type="NCBI Taxonomy" id="586396"/>
    <lineage>
        <taxon>Eukaryota</taxon>
        <taxon>Viridiplantae</taxon>
        <taxon>Streptophyta</taxon>
        <taxon>Embryophyta</taxon>
        <taxon>Tracheophyta</taxon>
        <taxon>Spermatophyta</taxon>
        <taxon>Magnoliopsida</taxon>
        <taxon>eudicotyledons</taxon>
        <taxon>Gunneridae</taxon>
        <taxon>Pentapetalae</taxon>
        <taxon>rosids</taxon>
        <taxon>fabids</taxon>
        <taxon>Malpighiales</taxon>
        <taxon>Linaceae</taxon>
        <taxon>Linum</taxon>
    </lineage>
</organism>
<keyword evidence="1" id="KW-0805">Transcription regulation</keyword>
<feature type="domain" description="NET" evidence="4">
    <location>
        <begin position="272"/>
        <end position="353"/>
    </location>
</feature>
<dbReference type="EMBL" id="CAMGYJ010000008">
    <property type="protein sequence ID" value="CAI0457070.1"/>
    <property type="molecule type" value="Genomic_DNA"/>
</dbReference>
<dbReference type="PANTHER" id="PTHR45926">
    <property type="entry name" value="OSJNBA0053K19.4 PROTEIN"/>
    <property type="match status" value="1"/>
</dbReference>
<accession>A0AAV0NEZ7</accession>
<feature type="compositionally biased region" description="Basic and acidic residues" evidence="3">
    <location>
        <begin position="184"/>
        <end position="198"/>
    </location>
</feature>
<gene>
    <name evidence="5" type="ORF">LITE_LOCUS32994</name>
</gene>
<keyword evidence="2" id="KW-0804">Transcription</keyword>
<evidence type="ECO:0000313" key="6">
    <source>
        <dbReference type="Proteomes" id="UP001154282"/>
    </source>
</evidence>
<reference evidence="5" key="1">
    <citation type="submission" date="2022-08" db="EMBL/GenBank/DDBJ databases">
        <authorList>
            <person name="Gutierrez-Valencia J."/>
        </authorList>
    </citation>
    <scope>NUCLEOTIDE SEQUENCE</scope>
</reference>
<dbReference type="InterPro" id="IPR038336">
    <property type="entry name" value="NET_sf"/>
</dbReference>
<evidence type="ECO:0000259" key="4">
    <source>
        <dbReference type="PROSITE" id="PS51525"/>
    </source>
</evidence>
<comment type="caution">
    <text evidence="5">The sequence shown here is derived from an EMBL/GenBank/DDBJ whole genome shotgun (WGS) entry which is preliminary data.</text>
</comment>
<dbReference type="Pfam" id="PF17035">
    <property type="entry name" value="BET"/>
    <property type="match status" value="1"/>
</dbReference>